<sequence>MEHIPSVSRSSGLEKDGDTLKDWKVQEDYRVFLQGKLDDVVNKYPRRAAESEQETNQRVYAQENVLILFRKLREGVSSTRRNDSVALEVYETSLYLAVTFESPKQSTSIIPHLLPHLYLSAPSPHGNRLLSVLISLLHHLVAAYPSQSSFRQHLATIPGEFMPKGSAAAKWIVALARSLRTHNYAAFELLTRPSSISKIVDDHDSDDLSSALKTMSISNGDVRSLPRRALFGLVSSLRSKARETAWEIVRSAYREISCTSEDTSAWLASALCLKAIVPYEKDVEIEEWLEQRSEQGHTRRKEGVDGRWIIYKAR</sequence>
<name>A0A9P7KF57_9AGAR</name>
<protein>
    <submittedName>
        <fullName evidence="1">Uncharacterized protein</fullName>
    </submittedName>
</protein>
<dbReference type="PANTHER" id="PTHR39398:SF1">
    <property type="entry name" value="CSN8_PSMD8_EIF3K DOMAIN-CONTAINING PROTEIN"/>
    <property type="match status" value="1"/>
</dbReference>
<accession>A0A9P7KF57</accession>
<dbReference type="OrthoDB" id="2100128at2759"/>
<dbReference type="AlphaFoldDB" id="A0A9P7KF57"/>
<dbReference type="PANTHER" id="PTHR39398">
    <property type="entry name" value="YALI0F14311P"/>
    <property type="match status" value="1"/>
</dbReference>
<keyword evidence="2" id="KW-1185">Reference proteome</keyword>
<gene>
    <name evidence="1" type="ORF">DXG03_003282</name>
</gene>
<proteinExistence type="predicted"/>
<evidence type="ECO:0000313" key="1">
    <source>
        <dbReference type="EMBL" id="KAG5646515.1"/>
    </source>
</evidence>
<organism evidence="1 2">
    <name type="scientific">Asterophora parasitica</name>
    <dbReference type="NCBI Taxonomy" id="117018"/>
    <lineage>
        <taxon>Eukaryota</taxon>
        <taxon>Fungi</taxon>
        <taxon>Dikarya</taxon>
        <taxon>Basidiomycota</taxon>
        <taxon>Agaricomycotina</taxon>
        <taxon>Agaricomycetes</taxon>
        <taxon>Agaricomycetidae</taxon>
        <taxon>Agaricales</taxon>
        <taxon>Tricholomatineae</taxon>
        <taxon>Lyophyllaceae</taxon>
        <taxon>Asterophora</taxon>
    </lineage>
</organism>
<evidence type="ECO:0000313" key="2">
    <source>
        <dbReference type="Proteomes" id="UP000775547"/>
    </source>
</evidence>
<comment type="caution">
    <text evidence="1">The sequence shown here is derived from an EMBL/GenBank/DDBJ whole genome shotgun (WGS) entry which is preliminary data.</text>
</comment>
<reference evidence="1" key="2">
    <citation type="submission" date="2021-10" db="EMBL/GenBank/DDBJ databases">
        <title>Phylogenomics reveals ancestral predisposition of the termite-cultivated fungus Termitomyces towards a domesticated lifestyle.</title>
        <authorList>
            <person name="Auxier B."/>
            <person name="Grum-Grzhimaylo A."/>
            <person name="Cardenas M.E."/>
            <person name="Lodge J.D."/>
            <person name="Laessoe T."/>
            <person name="Pedersen O."/>
            <person name="Smith M.E."/>
            <person name="Kuyper T.W."/>
            <person name="Franco-Molano E.A."/>
            <person name="Baroni T.J."/>
            <person name="Aanen D.K."/>
        </authorList>
    </citation>
    <scope>NUCLEOTIDE SEQUENCE</scope>
    <source>
        <strain evidence="1">AP01</strain>
        <tissue evidence="1">Mycelium</tissue>
    </source>
</reference>
<dbReference type="EMBL" id="JABCKV010000020">
    <property type="protein sequence ID" value="KAG5646515.1"/>
    <property type="molecule type" value="Genomic_DNA"/>
</dbReference>
<reference evidence="1" key="1">
    <citation type="submission" date="2020-07" db="EMBL/GenBank/DDBJ databases">
        <authorList>
            <person name="Nieuwenhuis M."/>
            <person name="Van De Peppel L.J.J."/>
        </authorList>
    </citation>
    <scope>NUCLEOTIDE SEQUENCE</scope>
    <source>
        <strain evidence="1">AP01</strain>
        <tissue evidence="1">Mycelium</tissue>
    </source>
</reference>
<dbReference type="Proteomes" id="UP000775547">
    <property type="component" value="Unassembled WGS sequence"/>
</dbReference>